<dbReference type="EMBL" id="OZ023705">
    <property type="protein sequence ID" value="CAK9875284.1"/>
    <property type="molecule type" value="Genomic_DNA"/>
</dbReference>
<dbReference type="Pfam" id="PF17245">
    <property type="entry name" value="CDC24_OB2"/>
    <property type="match status" value="1"/>
</dbReference>
<dbReference type="Proteomes" id="UP001497522">
    <property type="component" value="Chromosome 4"/>
</dbReference>
<protein>
    <recommendedName>
        <fullName evidence="6">CST complex subunit CTC1</fullName>
    </recommendedName>
</protein>
<reference evidence="4" key="1">
    <citation type="submission" date="2024-03" db="EMBL/GenBank/DDBJ databases">
        <authorList>
            <consortium name="ELIXIR-Norway"/>
            <consortium name="Elixir Norway"/>
        </authorList>
    </citation>
    <scope>NUCLEOTIDE SEQUENCE</scope>
</reference>
<dbReference type="Pfam" id="PF17246">
    <property type="entry name" value="CDC24_OB1"/>
    <property type="match status" value="1"/>
</dbReference>
<accession>A0ABP1BI72</accession>
<feature type="domain" description="Cell division control protein 24 OB" evidence="2">
    <location>
        <begin position="153"/>
        <end position="280"/>
    </location>
</feature>
<evidence type="ECO:0000313" key="4">
    <source>
        <dbReference type="EMBL" id="CAK9875284.1"/>
    </source>
</evidence>
<gene>
    <name evidence="4" type="ORF">CSSPJE1EN2_LOCUS17533</name>
</gene>
<feature type="domain" description="Cell division control protein 24 OB" evidence="3">
    <location>
        <begin position="24"/>
        <end position="147"/>
    </location>
</feature>
<evidence type="ECO:0000259" key="1">
    <source>
        <dbReference type="Pfam" id="PF17244"/>
    </source>
</evidence>
<keyword evidence="5" id="KW-1185">Reference proteome</keyword>
<name>A0ABP1BI72_9BRYO</name>
<organism evidence="4 5">
    <name type="scientific">Sphagnum jensenii</name>
    <dbReference type="NCBI Taxonomy" id="128206"/>
    <lineage>
        <taxon>Eukaryota</taxon>
        <taxon>Viridiplantae</taxon>
        <taxon>Streptophyta</taxon>
        <taxon>Embryophyta</taxon>
        <taxon>Bryophyta</taxon>
        <taxon>Sphagnophytina</taxon>
        <taxon>Sphagnopsida</taxon>
        <taxon>Sphagnales</taxon>
        <taxon>Sphagnaceae</taxon>
        <taxon>Sphagnum</taxon>
    </lineage>
</organism>
<dbReference type="InterPro" id="IPR035201">
    <property type="entry name" value="Cdc24_OB1"/>
</dbReference>
<dbReference type="PANTHER" id="PTHR36033:SF1">
    <property type="entry name" value="NUCLEIC ACID-BINDING PROTEINS SUPERFAMILY"/>
    <property type="match status" value="1"/>
</dbReference>
<feature type="domain" description="Cell division control protein 24 OB" evidence="1">
    <location>
        <begin position="400"/>
        <end position="631"/>
    </location>
</feature>
<dbReference type="Pfam" id="PF17244">
    <property type="entry name" value="CDC24_OB3"/>
    <property type="match status" value="1"/>
</dbReference>
<evidence type="ECO:0000313" key="5">
    <source>
        <dbReference type="Proteomes" id="UP001497522"/>
    </source>
</evidence>
<dbReference type="InterPro" id="IPR035200">
    <property type="entry name" value="Cdc24_OB2"/>
</dbReference>
<evidence type="ECO:0000259" key="2">
    <source>
        <dbReference type="Pfam" id="PF17245"/>
    </source>
</evidence>
<evidence type="ECO:0008006" key="6">
    <source>
        <dbReference type="Google" id="ProtNLM"/>
    </source>
</evidence>
<sequence length="681" mass="76405">MEVDDVFIRLVEEARASLLLHQQQQLQLQQEKKRKQQQQQQQQEPSWAWVCMRLLSCCSAYPSGVTPAILLSDLFQVGNGWKTGDKNGGAARRSSSLTTVLDQQQKQQQLPRLPNMVTIDSIHEKKFVSLDSVLQVVILSVHLLPGTSSYVLTLGDTWSSSTIDLYLHRKFYDLIEPNNAILKTGREIRLAGCRLRSAPGLAQLRLLPTEFLVILLDEEQEDDAMLLGAKFCSDTFANIQLDLAESNLEFCFYARLDRKGEVTVEGQHNHVKHQVITLCDDNGDSLPLVLWDDQISISSLLSEGSMVALERPFIATGWDCGLQSGAPICLQYGSVTHLYTLPYVPREEQVSYCLTYIEICCDPREDKNQSVFMSQVMLPRDSQGSVDFNNFPYRSLIGHLQPRMSHVALYAHVTWAVGAPAVKSNEEQKEHSNQIFFLRLQDPTGFVDVKLHFNERWSAGKVFVGHVIFLTGLTTIVGGDGRVEGQWLEKDTEAMLVNITQLPALLSSPSLHQIFPLSSLSSTSSTTHVCRVRIGKLGPEDVQVRTSHARCGRAFRQLNSLVCSFCGGPCDDREAVPEFMLRTVFYDSAEDAGVEVVAWCAGQAAAEIMQACPSDFCSWPEEEQAMYMYSLENEEFLVTLYWGLEDDHRTLPLAGPLPLELQLMAWRVGGAQKYEPHPFPL</sequence>
<dbReference type="InterPro" id="IPR035203">
    <property type="entry name" value="Cdc24_OB3"/>
</dbReference>
<proteinExistence type="predicted"/>
<evidence type="ECO:0000259" key="3">
    <source>
        <dbReference type="Pfam" id="PF17246"/>
    </source>
</evidence>
<dbReference type="PANTHER" id="PTHR36033">
    <property type="entry name" value="NUCLEIC ACID-BINDING PROTEINS SUPERFAMILY"/>
    <property type="match status" value="1"/>
</dbReference>